<reference evidence="1 2" key="1">
    <citation type="submission" date="2021-02" db="EMBL/GenBank/DDBJ databases">
        <title>Characterization of Marinitoga sp. nov. str. BP5-C20A.</title>
        <authorList>
            <person name="Erauso G."/>
            <person name="Postec A."/>
        </authorList>
    </citation>
    <scope>NUCLEOTIDE SEQUENCE [LARGE SCALE GENOMIC DNA]</scope>
    <source>
        <strain evidence="1 2">BP5-C20A</strain>
    </source>
</reference>
<dbReference type="RefSeq" id="WP_281000416.1">
    <property type="nucleotide sequence ID" value="NZ_CP069362.1"/>
</dbReference>
<evidence type="ECO:0000313" key="2">
    <source>
        <dbReference type="Proteomes" id="UP001232493"/>
    </source>
</evidence>
<dbReference type="Pfam" id="PF08889">
    <property type="entry name" value="WbqC"/>
    <property type="match status" value="1"/>
</dbReference>
<name>A0ABY8PSZ1_9BACT</name>
<gene>
    <name evidence="1" type="ORF">JRV97_04005</name>
</gene>
<sequence length="230" mass="27600">MKVAILQPNYLPWKGVFDMINLVDVFVFLDDVQYTKNDWRNRNKIKTPKGTQWITVPVKSNSIKQKIFEVEVSDKINWQKKHHYSFLANYAKAKYFKEFEFLIEDFYIKNQWKNLNELNIYTTKRISEILKINTKFIRSSELNIATQDKNQRLIDIIKYFNGKIYISGPAAKNYIDMKKFKQNNIEIYFMNYNYPEYHQLHGNFVHNVTVLDVIFNCGENASKYIFQNNI</sequence>
<keyword evidence="2" id="KW-1185">Reference proteome</keyword>
<dbReference type="EMBL" id="CP069362">
    <property type="protein sequence ID" value="WGS65725.1"/>
    <property type="molecule type" value="Genomic_DNA"/>
</dbReference>
<evidence type="ECO:0000313" key="1">
    <source>
        <dbReference type="EMBL" id="WGS65725.1"/>
    </source>
</evidence>
<proteinExistence type="predicted"/>
<dbReference type="InterPro" id="IPR014985">
    <property type="entry name" value="WbqC"/>
</dbReference>
<protein>
    <submittedName>
        <fullName evidence="1">WbqC family protein</fullName>
    </submittedName>
</protein>
<dbReference type="Proteomes" id="UP001232493">
    <property type="component" value="Chromosome"/>
</dbReference>
<accession>A0ABY8PSZ1</accession>
<organism evidence="1 2">
    <name type="scientific">Marinitoga aeolica</name>
    <dbReference type="NCBI Taxonomy" id="2809031"/>
    <lineage>
        <taxon>Bacteria</taxon>
        <taxon>Thermotogati</taxon>
        <taxon>Thermotogota</taxon>
        <taxon>Thermotogae</taxon>
        <taxon>Petrotogales</taxon>
        <taxon>Petrotogaceae</taxon>
        <taxon>Marinitoga</taxon>
    </lineage>
</organism>